<dbReference type="RefSeq" id="WP_081142872.1">
    <property type="nucleotide sequence ID" value="NZ_CP015363.1"/>
</dbReference>
<dbReference type="PANTHER" id="PTHR48079:SF6">
    <property type="entry name" value="NAD(P)-BINDING DOMAIN-CONTAINING PROTEIN-RELATED"/>
    <property type="match status" value="1"/>
</dbReference>
<reference evidence="2 3" key="1">
    <citation type="submission" date="2011-10" db="EMBL/GenBank/DDBJ databases">
        <title>Metabolic and evolutionary patterns in the extreme acidophile Ferroplasma acidiphilum.</title>
        <authorList>
            <person name="Golyshina O.V."/>
            <person name="Kozyavkin S.A."/>
            <person name="Tatusov R.L."/>
            <person name="Slesarev A.I."/>
            <person name="Golyshin P.N."/>
        </authorList>
    </citation>
    <scope>NUCLEOTIDE SEQUENCE [LARGE SCALE GENOMIC DNA]</scope>
    <source>
        <strain evidence="3">Y</strain>
    </source>
</reference>
<dbReference type="EMBL" id="CP015363">
    <property type="protein sequence ID" value="ARD85248.1"/>
    <property type="molecule type" value="Genomic_DNA"/>
</dbReference>
<dbReference type="GO" id="GO:0004029">
    <property type="term" value="F:aldehyde dehydrogenase (NAD+) activity"/>
    <property type="evidence" value="ECO:0007669"/>
    <property type="project" value="TreeGrafter"/>
</dbReference>
<dbReference type="Pfam" id="PF01370">
    <property type="entry name" value="Epimerase"/>
    <property type="match status" value="1"/>
</dbReference>
<dbReference type="AlphaFoldDB" id="A0A1V0N530"/>
<dbReference type="InterPro" id="IPR051783">
    <property type="entry name" value="NAD(P)-dependent_oxidoreduct"/>
</dbReference>
<dbReference type="OrthoDB" id="358920at2157"/>
<gene>
    <name evidence="2" type="ORF">FAD_1387</name>
</gene>
<accession>A0A1V0N530</accession>
<dbReference type="Proteomes" id="UP000192050">
    <property type="component" value="Chromosome"/>
</dbReference>
<evidence type="ECO:0000313" key="2">
    <source>
        <dbReference type="EMBL" id="ARD85248.1"/>
    </source>
</evidence>
<protein>
    <recommendedName>
        <fullName evidence="1">NAD-dependent epimerase/dehydratase domain-containing protein</fullName>
    </recommendedName>
</protein>
<dbReference type="SUPFAM" id="SSF51735">
    <property type="entry name" value="NAD(P)-binding Rossmann-fold domains"/>
    <property type="match status" value="1"/>
</dbReference>
<keyword evidence="3" id="KW-1185">Reference proteome</keyword>
<evidence type="ECO:0000313" key="3">
    <source>
        <dbReference type="Proteomes" id="UP000192050"/>
    </source>
</evidence>
<dbReference type="Gene3D" id="3.40.50.720">
    <property type="entry name" value="NAD(P)-binding Rossmann-like Domain"/>
    <property type="match status" value="1"/>
</dbReference>
<feature type="domain" description="NAD-dependent epimerase/dehydratase" evidence="1">
    <location>
        <begin position="13"/>
        <end position="227"/>
    </location>
</feature>
<dbReference type="KEGG" id="fai:FAD_1387"/>
<name>A0A1V0N530_9ARCH</name>
<dbReference type="InterPro" id="IPR001509">
    <property type="entry name" value="Epimerase_deHydtase"/>
</dbReference>
<evidence type="ECO:0000259" key="1">
    <source>
        <dbReference type="Pfam" id="PF01370"/>
    </source>
</evidence>
<dbReference type="PANTHER" id="PTHR48079">
    <property type="entry name" value="PROTEIN YEEZ"/>
    <property type="match status" value="1"/>
</dbReference>
<dbReference type="STRING" id="74969.FAD_1387"/>
<sequence length="320" mass="37050">MNNKYDIDNGLHVVIGATGAYGYAVTKILLKNKINVRAIVRNEEKALKLFPKDVDIVKSDIFNMDKIIKDLKGASVIYIANNFPYKNWQNYYISTENILKGAETSNSTVVFPGNVYGYGKFDYLPVNEEHPLNANGKKGILRNNIEKLLFEYYKKDKIGLVIPRFADFYGPNVTNDLYGGMFIKAMKNKKAIWPVNPDIPHNFTYIDDAAKATLLLLRNINSYGKVYHVSGDIITAREFINKIYNRLNLKIKLKVISKLDLKLLAHFSSNINEIMELIYEYSEPYILDDRKFLNEYPEFRHTTYDDGINNTINWFKNEYM</sequence>
<dbReference type="InterPro" id="IPR036291">
    <property type="entry name" value="NAD(P)-bd_dom_sf"/>
</dbReference>
<proteinExistence type="predicted"/>
<dbReference type="GeneID" id="31676879"/>
<organism evidence="2 3">
    <name type="scientific">Ferroplasma acidiphilum</name>
    <dbReference type="NCBI Taxonomy" id="74969"/>
    <lineage>
        <taxon>Archaea</taxon>
        <taxon>Methanobacteriati</taxon>
        <taxon>Thermoplasmatota</taxon>
        <taxon>Thermoplasmata</taxon>
        <taxon>Thermoplasmatales</taxon>
        <taxon>Ferroplasmaceae</taxon>
        <taxon>Ferroplasma</taxon>
    </lineage>
</organism>
<dbReference type="GO" id="GO:0005737">
    <property type="term" value="C:cytoplasm"/>
    <property type="evidence" value="ECO:0007669"/>
    <property type="project" value="TreeGrafter"/>
</dbReference>